<dbReference type="GeneID" id="28901038"/>
<comment type="subcellular location">
    <subcellularLocation>
        <location evidence="1">Nucleus</location>
    </subcellularLocation>
</comment>
<dbReference type="PROSITE" id="PS50102">
    <property type="entry name" value="RRM"/>
    <property type="match status" value="1"/>
</dbReference>
<dbReference type="Pfam" id="PF14304">
    <property type="entry name" value="CSTF_C"/>
    <property type="match status" value="1"/>
</dbReference>
<evidence type="ECO:0000313" key="6">
    <source>
        <dbReference type="EMBL" id="KZF24526.1"/>
    </source>
</evidence>
<dbReference type="SUPFAM" id="SSF54928">
    <property type="entry name" value="RNA-binding domain, RBD"/>
    <property type="match status" value="1"/>
</dbReference>
<dbReference type="InterPro" id="IPR025742">
    <property type="entry name" value="CSTF2_hinge"/>
</dbReference>
<dbReference type="InterPro" id="IPR038192">
    <property type="entry name" value="CSTF_C_sf"/>
</dbReference>
<proteinExistence type="predicted"/>
<dbReference type="OMA" id="CEPEDAP"/>
<keyword evidence="2" id="KW-0539">Nucleus</keyword>
<feature type="compositionally biased region" description="Pro residues" evidence="4">
    <location>
        <begin position="115"/>
        <end position="126"/>
    </location>
</feature>
<dbReference type="InterPro" id="IPR026896">
    <property type="entry name" value="CSTF_C"/>
</dbReference>
<dbReference type="GO" id="GO:0031124">
    <property type="term" value="P:mRNA 3'-end processing"/>
    <property type="evidence" value="ECO:0007669"/>
    <property type="project" value="InterPro"/>
</dbReference>
<dbReference type="Proteomes" id="UP000076632">
    <property type="component" value="Unassembled WGS sequence"/>
</dbReference>
<dbReference type="EMBL" id="KV407456">
    <property type="protein sequence ID" value="KZF24526.1"/>
    <property type="molecule type" value="Genomic_DNA"/>
</dbReference>
<dbReference type="AlphaFoldDB" id="A0A161TQC2"/>
<dbReference type="Pfam" id="PF14327">
    <property type="entry name" value="CSTF2_hinge"/>
    <property type="match status" value="1"/>
</dbReference>
<dbReference type="PANTHER" id="PTHR45735">
    <property type="entry name" value="CLEAVAGE STIMULATION FACTOR SUBUNIT 2"/>
    <property type="match status" value="1"/>
</dbReference>
<dbReference type="RefSeq" id="XP_018190081.1">
    <property type="nucleotide sequence ID" value="XM_018335901.1"/>
</dbReference>
<dbReference type="Pfam" id="PF00076">
    <property type="entry name" value="RRM_1"/>
    <property type="match status" value="1"/>
</dbReference>
<dbReference type="Gene3D" id="1.10.20.70">
    <property type="entry name" value="Transcription termination and cleavage factor, C-terminal domain"/>
    <property type="match status" value="1"/>
</dbReference>
<dbReference type="InterPro" id="IPR035979">
    <property type="entry name" value="RBD_domain_sf"/>
</dbReference>
<dbReference type="FunCoup" id="A0A161TQC2">
    <property type="interactions" value="96"/>
</dbReference>
<evidence type="ECO:0000256" key="4">
    <source>
        <dbReference type="SAM" id="MobiDB-lite"/>
    </source>
</evidence>
<dbReference type="GO" id="GO:0003729">
    <property type="term" value="F:mRNA binding"/>
    <property type="evidence" value="ECO:0007669"/>
    <property type="project" value="TreeGrafter"/>
</dbReference>
<dbReference type="InterPro" id="IPR012677">
    <property type="entry name" value="Nucleotide-bd_a/b_plait_sf"/>
</dbReference>
<feature type="domain" description="RRM" evidence="5">
    <location>
        <begin position="10"/>
        <end position="88"/>
    </location>
</feature>
<reference evidence="6 7" key="1">
    <citation type="journal article" date="2016" name="Fungal Biol.">
        <title>The genome of Xylona heveae provides a window into fungal endophytism.</title>
        <authorList>
            <person name="Gazis R."/>
            <person name="Kuo A."/>
            <person name="Riley R."/>
            <person name="LaButti K."/>
            <person name="Lipzen A."/>
            <person name="Lin J."/>
            <person name="Amirebrahimi M."/>
            <person name="Hesse C.N."/>
            <person name="Spatafora J.W."/>
            <person name="Henrissat B."/>
            <person name="Hainaut M."/>
            <person name="Grigoriev I.V."/>
            <person name="Hibbett D.S."/>
        </authorList>
    </citation>
    <scope>NUCLEOTIDE SEQUENCE [LARGE SCALE GENOMIC DNA]</scope>
    <source>
        <strain evidence="6 7">TC161</strain>
    </source>
</reference>
<dbReference type="Gene3D" id="3.30.70.330">
    <property type="match status" value="1"/>
</dbReference>
<dbReference type="OrthoDB" id="272703at2759"/>
<dbReference type="InParanoid" id="A0A161TQC2"/>
<keyword evidence="3" id="KW-0694">RNA-binding</keyword>
<name>A0A161TQC2_XYLHT</name>
<dbReference type="PANTHER" id="PTHR45735:SF2">
    <property type="entry name" value="CLEAVAGE STIMULATION FACTOR SUBUNIT 2"/>
    <property type="match status" value="1"/>
</dbReference>
<dbReference type="InterPro" id="IPR000504">
    <property type="entry name" value="RRM_dom"/>
</dbReference>
<protein>
    <recommendedName>
        <fullName evidence="5">RRM domain-containing protein</fullName>
    </recommendedName>
</protein>
<evidence type="ECO:0000259" key="5">
    <source>
        <dbReference type="PROSITE" id="PS50102"/>
    </source>
</evidence>
<gene>
    <name evidence="6" type="ORF">L228DRAFT_281590</name>
</gene>
<evidence type="ECO:0000256" key="1">
    <source>
        <dbReference type="ARBA" id="ARBA00004123"/>
    </source>
</evidence>
<evidence type="ECO:0000256" key="2">
    <source>
        <dbReference type="ARBA" id="ARBA00023242"/>
    </source>
</evidence>
<dbReference type="STRING" id="1328760.A0A161TQC2"/>
<dbReference type="Gene3D" id="1.25.40.630">
    <property type="match status" value="1"/>
</dbReference>
<keyword evidence="7" id="KW-1185">Reference proteome</keyword>
<feature type="region of interest" description="Disordered" evidence="4">
    <location>
        <begin position="85"/>
        <end position="126"/>
    </location>
</feature>
<accession>A0A161TQC2</accession>
<organism evidence="6 7">
    <name type="scientific">Xylona heveae (strain CBS 132557 / TC161)</name>
    <dbReference type="NCBI Taxonomy" id="1328760"/>
    <lineage>
        <taxon>Eukaryota</taxon>
        <taxon>Fungi</taxon>
        <taxon>Dikarya</taxon>
        <taxon>Ascomycota</taxon>
        <taxon>Pezizomycotina</taxon>
        <taxon>Xylonomycetes</taxon>
        <taxon>Xylonales</taxon>
        <taxon>Xylonaceae</taxon>
        <taxon>Xylona</taxon>
    </lineage>
</organism>
<evidence type="ECO:0000256" key="3">
    <source>
        <dbReference type="PROSITE-ProRule" id="PRU00176"/>
    </source>
</evidence>
<evidence type="ECO:0000313" key="7">
    <source>
        <dbReference type="Proteomes" id="UP000076632"/>
    </source>
</evidence>
<dbReference type="GO" id="GO:0005847">
    <property type="term" value="C:mRNA cleavage and polyadenylation specificity factor complex"/>
    <property type="evidence" value="ECO:0007669"/>
    <property type="project" value="TreeGrafter"/>
</dbReference>
<dbReference type="SMART" id="SM00360">
    <property type="entry name" value="RRM"/>
    <property type="match status" value="1"/>
</dbReference>
<sequence>MPLDKEKAGRVIFIGNIPYGLSEEQIIHTFSTVGQVLGFRLIHDKDTGQPKGFGFAEFSDADAAASAVRNLNDYEIMGRKLRVDFSRPDGQDDDAAPAGYTPQFPPIPNGASLSGPPPPPPQTAILPPLPPGVDLAPNLTCPDAISRTLSTLPPTQLLDILTQMKSLVMADPTKATELLKQAPQLSYAIFQALLLMGLVDTQALASVVEQPPAQQSTPQPVQAAQFPPPPPVPQFPGAQQFQPFPQSYSPFPPVSGPAQVATPPLQNQAFPPPPPALAAFPPEQKALIQQVLSMTPDQLQALPPLERAQIMQLRQQLMGVPS</sequence>